<evidence type="ECO:0008006" key="3">
    <source>
        <dbReference type="Google" id="ProtNLM"/>
    </source>
</evidence>
<evidence type="ECO:0000313" key="1">
    <source>
        <dbReference type="EMBL" id="PZP51639.1"/>
    </source>
</evidence>
<dbReference type="EMBL" id="QFOI01000025">
    <property type="protein sequence ID" value="PZP51639.1"/>
    <property type="molecule type" value="Genomic_DNA"/>
</dbReference>
<evidence type="ECO:0000313" key="2">
    <source>
        <dbReference type="Proteomes" id="UP000249645"/>
    </source>
</evidence>
<comment type="caution">
    <text evidence="1">The sequence shown here is derived from an EMBL/GenBank/DDBJ whole genome shotgun (WGS) entry which is preliminary data.</text>
</comment>
<dbReference type="Pfam" id="PF13650">
    <property type="entry name" value="Asp_protease_2"/>
    <property type="match status" value="1"/>
</dbReference>
<protein>
    <recommendedName>
        <fullName evidence="3">PDZ domain-containing protein</fullName>
    </recommendedName>
</protein>
<proteinExistence type="predicted"/>
<organism evidence="1 2">
    <name type="scientific">Pseudopedobacter saltans</name>
    <dbReference type="NCBI Taxonomy" id="151895"/>
    <lineage>
        <taxon>Bacteria</taxon>
        <taxon>Pseudomonadati</taxon>
        <taxon>Bacteroidota</taxon>
        <taxon>Sphingobacteriia</taxon>
        <taxon>Sphingobacteriales</taxon>
        <taxon>Sphingobacteriaceae</taxon>
        <taxon>Pseudopedobacter</taxon>
    </lineage>
</organism>
<dbReference type="InterPro" id="IPR021109">
    <property type="entry name" value="Peptidase_aspartic_dom_sf"/>
</dbReference>
<name>A0A2W5HD61_9SPHI</name>
<reference evidence="1 2" key="1">
    <citation type="submission" date="2017-11" db="EMBL/GenBank/DDBJ databases">
        <title>Infants hospitalized years apart are colonized by the same room-sourced microbial strains.</title>
        <authorList>
            <person name="Brooks B."/>
            <person name="Olm M.R."/>
            <person name="Firek B.A."/>
            <person name="Baker R."/>
            <person name="Thomas B.C."/>
            <person name="Morowitz M.J."/>
            <person name="Banfield J.F."/>
        </authorList>
    </citation>
    <scope>NUCLEOTIDE SEQUENCE [LARGE SCALE GENOMIC DNA]</scope>
    <source>
        <strain evidence="1">S2_009_000_R2_76</strain>
    </source>
</reference>
<dbReference type="Proteomes" id="UP000249645">
    <property type="component" value="Unassembled WGS sequence"/>
</dbReference>
<dbReference type="AlphaFoldDB" id="A0A2W5HD61"/>
<accession>A0A2W5HD61</accession>
<sequence>MNPIKKHIFAILFIFPWTIGLSYAQNVSTEALRKAGKISSSSSPQTFPIQIWNDFILVDAKVNGVQGTFIWDNGLSFCALDSVFAERAGVRFNKKKRDTVVDGNEKMLDLETQYAHKIQIGMFSEEHAPVFGLDIDHGFLKNREKKISGLIGSGFSNHFNWDFDFDKKTVTLSEQPIKKAGIEITYLIDSFNNLHYLPLNLNGEDLYAQVDFGMVGEVFGGTDALMPLFSGHPIIQSVGYNSLSAGGLDRIDTIFTVRGNYDYSIDGQKFTEFPDIELNGSEQGFRMGVRFFQHYNVTINNSDSTYILSKRLKPLPSKTKKGFGVFVLKKKEELYIGRLTDNPNLQGKNIQLMDKVKMINDKTAKDFYGIIDLRDYQEKLKDAGKKMVLKMQNGSQYTFVPQDDIAQLESLQQSF</sequence>
<gene>
    <name evidence="1" type="ORF">DI598_02740</name>
</gene>
<dbReference type="Gene3D" id="2.40.70.10">
    <property type="entry name" value="Acid Proteases"/>
    <property type="match status" value="1"/>
</dbReference>